<dbReference type="SMART" id="SM00487">
    <property type="entry name" value="DEXDc"/>
    <property type="match status" value="1"/>
</dbReference>
<dbReference type="Pfam" id="PF00271">
    <property type="entry name" value="Helicase_C"/>
    <property type="match status" value="1"/>
</dbReference>
<dbReference type="SUPFAM" id="SSF52540">
    <property type="entry name" value="P-loop containing nucleoside triphosphate hydrolases"/>
    <property type="match status" value="1"/>
</dbReference>
<protein>
    <recommendedName>
        <fullName evidence="5">Helicase ATP-binding domain-containing protein</fullName>
    </recommendedName>
</protein>
<dbReference type="InterPro" id="IPR014001">
    <property type="entry name" value="Helicase_ATP-bd"/>
</dbReference>
<evidence type="ECO:0000313" key="6">
    <source>
        <dbReference type="EMBL" id="TND55609.1"/>
    </source>
</evidence>
<keyword evidence="1" id="KW-0547">Nucleotide-binding</keyword>
<dbReference type="InterPro" id="IPR050474">
    <property type="entry name" value="Hel308_SKI2-like"/>
</dbReference>
<evidence type="ECO:0000256" key="2">
    <source>
        <dbReference type="ARBA" id="ARBA00022801"/>
    </source>
</evidence>
<sequence length="670" mass="77339">MPNGFVLDHILGEIGLYPYINKDTYSNKDKFRQGLFTTPQDENKTFHIRQAEVFHRIMSGENIILSAPTSFGKSLIIEAIVASNSFNNIVIVVPTIALIDELKKKLIKYKEKYKLVTQVSQEPSKRNIFILTQERVLEFKNIGNVDFFIIDEFYKLAPVNDTDDRSDRLNIAFRMLYKKCKRFYMLGPNINGLVSGIENELRCTFLKFDSYKTVATNEFYYPLKTVGKDDLIDVERDIILKEILSGIGRQEQTVIYCKSPKRVSSLMTRILSMELLHSDDTNNELATWLAENFHNDWSLVNGVKHGIAYHHAQIPRAVGALIVDLFNDSKINILICTSTLIEGVNTNAKNIIIYDDCITKKTKLDMFTFNNIAGRSGRMFEHFIGNVYIFGDKPQVELPFIDIPIITQSEQASESLLLHLGDDIYEENKGKIKKFYDQTILPMSLLLKHQGIDPNKLIKLAEVLTEKCNVWNKLMCWDGIYPTSIQLKHLSEILFKHFNISSMGGGTVRSASQLHRKLLDIINKVDDKILIQQNYNYWHSKDSTYNIDDSVQAIFNFKKNLVNYNLPKIIYAVSDVQEVIFKRFKYPFGDYKSFASSLENFYYPAAINSLEEFGIPSQVAKIFIEKNKNNIEDIDNIDSVIDYLTSKYEKSYSYLTRFELDFIKRAISYM</sequence>
<organism evidence="6 7">
    <name type="scientific">Aeromonas veronii</name>
    <dbReference type="NCBI Taxonomy" id="654"/>
    <lineage>
        <taxon>Bacteria</taxon>
        <taxon>Pseudomonadati</taxon>
        <taxon>Pseudomonadota</taxon>
        <taxon>Gammaproteobacteria</taxon>
        <taxon>Aeromonadales</taxon>
        <taxon>Aeromonadaceae</taxon>
        <taxon>Aeromonas</taxon>
    </lineage>
</organism>
<feature type="domain" description="Helicase ATP-binding" evidence="5">
    <location>
        <begin position="54"/>
        <end position="173"/>
    </location>
</feature>
<proteinExistence type="predicted"/>
<dbReference type="PROSITE" id="PS51192">
    <property type="entry name" value="HELICASE_ATP_BIND_1"/>
    <property type="match status" value="1"/>
</dbReference>
<dbReference type="Proteomes" id="UP000796104">
    <property type="component" value="Unassembled WGS sequence"/>
</dbReference>
<dbReference type="InterPro" id="IPR027417">
    <property type="entry name" value="P-loop_NTPase"/>
</dbReference>
<dbReference type="AlphaFoldDB" id="A0AAX2UWM3"/>
<keyword evidence="4" id="KW-0067">ATP-binding</keyword>
<dbReference type="EMBL" id="PDXJ01000007">
    <property type="protein sequence ID" value="TND55609.1"/>
    <property type="molecule type" value="Genomic_DNA"/>
</dbReference>
<evidence type="ECO:0000259" key="5">
    <source>
        <dbReference type="PROSITE" id="PS51192"/>
    </source>
</evidence>
<dbReference type="PANTHER" id="PTHR47961">
    <property type="entry name" value="DNA POLYMERASE THETA, PUTATIVE (AFU_ORTHOLOGUE AFUA_1G05260)-RELATED"/>
    <property type="match status" value="1"/>
</dbReference>
<reference evidence="6" key="2">
    <citation type="journal article" date="2019" name="PLoS ONE">
        <title>Identification and characterization of putative Aeromonas spp. T3SS effectors.</title>
        <authorList>
            <person name="Rangel L.T."/>
            <person name="Marden J."/>
            <person name="Colston S."/>
            <person name="Setubal J.C."/>
            <person name="Graf J."/>
            <person name="Gogarten J.P."/>
        </authorList>
    </citation>
    <scope>NUCLEOTIDE SEQUENCE</scope>
    <source>
        <strain evidence="6">BAQ071013-135</strain>
    </source>
</reference>
<comment type="caution">
    <text evidence="6">The sequence shown here is derived from an EMBL/GenBank/DDBJ whole genome shotgun (WGS) entry which is preliminary data.</text>
</comment>
<dbReference type="GO" id="GO:0005524">
    <property type="term" value="F:ATP binding"/>
    <property type="evidence" value="ECO:0007669"/>
    <property type="project" value="UniProtKB-KW"/>
</dbReference>
<dbReference type="SMART" id="SM00490">
    <property type="entry name" value="HELICc"/>
    <property type="match status" value="1"/>
</dbReference>
<keyword evidence="3" id="KW-0347">Helicase</keyword>
<dbReference type="GO" id="GO:0003676">
    <property type="term" value="F:nucleic acid binding"/>
    <property type="evidence" value="ECO:0007669"/>
    <property type="project" value="InterPro"/>
</dbReference>
<evidence type="ECO:0000256" key="1">
    <source>
        <dbReference type="ARBA" id="ARBA00022741"/>
    </source>
</evidence>
<keyword evidence="2" id="KW-0378">Hydrolase</keyword>
<dbReference type="Pfam" id="PF00270">
    <property type="entry name" value="DEAD"/>
    <property type="match status" value="1"/>
</dbReference>
<dbReference type="GO" id="GO:0004386">
    <property type="term" value="F:helicase activity"/>
    <property type="evidence" value="ECO:0007669"/>
    <property type="project" value="UniProtKB-KW"/>
</dbReference>
<accession>A0AAX2UWM3</accession>
<evidence type="ECO:0000313" key="7">
    <source>
        <dbReference type="Proteomes" id="UP000796104"/>
    </source>
</evidence>
<evidence type="ECO:0000256" key="3">
    <source>
        <dbReference type="ARBA" id="ARBA00022806"/>
    </source>
</evidence>
<dbReference type="GO" id="GO:0016787">
    <property type="term" value="F:hydrolase activity"/>
    <property type="evidence" value="ECO:0007669"/>
    <property type="project" value="UniProtKB-KW"/>
</dbReference>
<gene>
    <name evidence="6" type="ORF">CF123_06660</name>
</gene>
<evidence type="ECO:0000256" key="4">
    <source>
        <dbReference type="ARBA" id="ARBA00022840"/>
    </source>
</evidence>
<dbReference type="InterPro" id="IPR011545">
    <property type="entry name" value="DEAD/DEAH_box_helicase_dom"/>
</dbReference>
<name>A0AAX2UWM3_AERVE</name>
<reference evidence="6" key="1">
    <citation type="submission" date="2017-10" db="EMBL/GenBank/DDBJ databases">
        <authorList>
            <person name="Colston S.M."/>
            <person name="Graf J."/>
        </authorList>
    </citation>
    <scope>NUCLEOTIDE SEQUENCE</scope>
    <source>
        <strain evidence="6">BAQ071013-135</strain>
    </source>
</reference>
<dbReference type="PANTHER" id="PTHR47961:SF6">
    <property type="entry name" value="DNA-DIRECTED DNA POLYMERASE"/>
    <property type="match status" value="1"/>
</dbReference>
<dbReference type="Gene3D" id="3.40.50.300">
    <property type="entry name" value="P-loop containing nucleotide triphosphate hydrolases"/>
    <property type="match status" value="2"/>
</dbReference>
<dbReference type="InterPro" id="IPR001650">
    <property type="entry name" value="Helicase_C-like"/>
</dbReference>